<evidence type="ECO:0000313" key="2">
    <source>
        <dbReference type="Proteomes" id="UP001597101"/>
    </source>
</evidence>
<proteinExistence type="predicted"/>
<accession>A0ABW3FDJ7</accession>
<gene>
    <name evidence="1" type="ORF">ACFQ14_08940</name>
</gene>
<dbReference type="InterPro" id="IPR021880">
    <property type="entry name" value="DUF3489"/>
</dbReference>
<sequence length="89" mass="9330">MTKTSDNKQASAAAKAERLTKKAQLVTLLQRKSGMTIAEASAKFGWQQHTTRAALTGLRKAGYSIELTKTGNGSAGTYCATAGPAEAVR</sequence>
<dbReference type="Pfam" id="PF11994">
    <property type="entry name" value="DUF3489"/>
    <property type="match status" value="1"/>
</dbReference>
<protein>
    <submittedName>
        <fullName evidence="1">DUF3489 domain-containing protein</fullName>
    </submittedName>
</protein>
<comment type="caution">
    <text evidence="1">The sequence shown here is derived from an EMBL/GenBank/DDBJ whole genome shotgun (WGS) entry which is preliminary data.</text>
</comment>
<organism evidence="1 2">
    <name type="scientific">Pseudahrensia aquimaris</name>
    <dbReference type="NCBI Taxonomy" id="744461"/>
    <lineage>
        <taxon>Bacteria</taxon>
        <taxon>Pseudomonadati</taxon>
        <taxon>Pseudomonadota</taxon>
        <taxon>Alphaproteobacteria</taxon>
        <taxon>Hyphomicrobiales</taxon>
        <taxon>Ahrensiaceae</taxon>
        <taxon>Pseudahrensia</taxon>
    </lineage>
</organism>
<keyword evidence="2" id="KW-1185">Reference proteome</keyword>
<reference evidence="2" key="1">
    <citation type="journal article" date="2019" name="Int. J. Syst. Evol. Microbiol.">
        <title>The Global Catalogue of Microorganisms (GCM) 10K type strain sequencing project: providing services to taxonomists for standard genome sequencing and annotation.</title>
        <authorList>
            <consortium name="The Broad Institute Genomics Platform"/>
            <consortium name="The Broad Institute Genome Sequencing Center for Infectious Disease"/>
            <person name="Wu L."/>
            <person name="Ma J."/>
        </authorList>
    </citation>
    <scope>NUCLEOTIDE SEQUENCE [LARGE SCALE GENOMIC DNA]</scope>
    <source>
        <strain evidence="2">CCUG 60023</strain>
    </source>
</reference>
<name>A0ABW3FDJ7_9HYPH</name>
<dbReference type="RefSeq" id="WP_377212393.1">
    <property type="nucleotide sequence ID" value="NZ_JBHTJV010000009.1"/>
</dbReference>
<evidence type="ECO:0000313" key="1">
    <source>
        <dbReference type="EMBL" id="MFD0916531.1"/>
    </source>
</evidence>
<dbReference type="EMBL" id="JBHTJV010000009">
    <property type="protein sequence ID" value="MFD0916531.1"/>
    <property type="molecule type" value="Genomic_DNA"/>
</dbReference>
<dbReference type="Proteomes" id="UP001597101">
    <property type="component" value="Unassembled WGS sequence"/>
</dbReference>